<dbReference type="GO" id="GO:0004185">
    <property type="term" value="F:serine-type carboxypeptidase activity"/>
    <property type="evidence" value="ECO:0007669"/>
    <property type="project" value="UniProtKB-UniRule"/>
</dbReference>
<dbReference type="GO" id="GO:0006508">
    <property type="term" value="P:proteolysis"/>
    <property type="evidence" value="ECO:0007669"/>
    <property type="project" value="UniProtKB-KW"/>
</dbReference>
<dbReference type="InterPro" id="IPR033124">
    <property type="entry name" value="Ser_caboxypep_his_AS"/>
</dbReference>
<keyword evidence="12" id="KW-1185">Reference proteome</keyword>
<accession>A0ABD1GM70</accession>
<comment type="subcellular location">
    <subcellularLocation>
        <location evidence="1">Secreted</location>
    </subcellularLocation>
</comment>
<dbReference type="FunFam" id="3.40.50.12670:FF:000002">
    <property type="entry name" value="Carboxypeptidase"/>
    <property type="match status" value="1"/>
</dbReference>
<dbReference type="EC" id="3.4.16.-" evidence="10"/>
<name>A0ABD1GM70_SALDI</name>
<dbReference type="FunFam" id="3.40.50.1820:FF:000030">
    <property type="entry name" value="Carboxypeptidase"/>
    <property type="match status" value="1"/>
</dbReference>
<dbReference type="PROSITE" id="PS00560">
    <property type="entry name" value="CARBOXYPEPT_SER_HIS"/>
    <property type="match status" value="1"/>
</dbReference>
<evidence type="ECO:0000256" key="1">
    <source>
        <dbReference type="ARBA" id="ARBA00004613"/>
    </source>
</evidence>
<dbReference type="Gene3D" id="3.40.50.11320">
    <property type="match status" value="1"/>
</dbReference>
<dbReference type="InterPro" id="IPR029058">
    <property type="entry name" value="AB_hydrolase_fold"/>
</dbReference>
<evidence type="ECO:0000256" key="8">
    <source>
        <dbReference type="ARBA" id="ARBA00023157"/>
    </source>
</evidence>
<dbReference type="AlphaFoldDB" id="A0ABD1GM70"/>
<dbReference type="Proteomes" id="UP001567538">
    <property type="component" value="Unassembled WGS sequence"/>
</dbReference>
<keyword evidence="9" id="KW-0325">Glycoprotein</keyword>
<dbReference type="GO" id="GO:0005576">
    <property type="term" value="C:extracellular region"/>
    <property type="evidence" value="ECO:0007669"/>
    <property type="project" value="UniProtKB-SubCell"/>
</dbReference>
<feature type="chain" id="PRO_5044528786" description="Carboxypeptidase" evidence="10">
    <location>
        <begin position="22"/>
        <end position="485"/>
    </location>
</feature>
<comment type="caution">
    <text evidence="11">The sequence shown here is derived from an EMBL/GenBank/DDBJ whole genome shotgun (WGS) entry which is preliminary data.</text>
</comment>
<evidence type="ECO:0000256" key="9">
    <source>
        <dbReference type="ARBA" id="ARBA00023180"/>
    </source>
</evidence>
<gene>
    <name evidence="11" type="primary">SCPL40</name>
    <name evidence="11" type="ORF">AAHA92_21980</name>
</gene>
<evidence type="ECO:0000256" key="10">
    <source>
        <dbReference type="RuleBase" id="RU361156"/>
    </source>
</evidence>
<evidence type="ECO:0000313" key="12">
    <source>
        <dbReference type="Proteomes" id="UP001567538"/>
    </source>
</evidence>
<dbReference type="PANTHER" id="PTHR11802">
    <property type="entry name" value="SERINE PROTEASE FAMILY S10 SERINE CARBOXYPEPTIDASE"/>
    <property type="match status" value="1"/>
</dbReference>
<evidence type="ECO:0000256" key="4">
    <source>
        <dbReference type="ARBA" id="ARBA00022645"/>
    </source>
</evidence>
<dbReference type="FunFam" id="3.40.50.11320:FF:000001">
    <property type="entry name" value="Carboxypeptidase"/>
    <property type="match status" value="1"/>
</dbReference>
<dbReference type="InterPro" id="IPR018202">
    <property type="entry name" value="Ser_caboxypep_ser_AS"/>
</dbReference>
<evidence type="ECO:0000256" key="5">
    <source>
        <dbReference type="ARBA" id="ARBA00022670"/>
    </source>
</evidence>
<dbReference type="Gene3D" id="6.10.250.940">
    <property type="match status" value="1"/>
</dbReference>
<evidence type="ECO:0000256" key="6">
    <source>
        <dbReference type="ARBA" id="ARBA00022729"/>
    </source>
</evidence>
<dbReference type="PROSITE" id="PS00131">
    <property type="entry name" value="CARBOXYPEPT_SER_SER"/>
    <property type="match status" value="1"/>
</dbReference>
<keyword evidence="5 10" id="KW-0645">Protease</keyword>
<dbReference type="InterPro" id="IPR001563">
    <property type="entry name" value="Peptidase_S10"/>
</dbReference>
<dbReference type="PANTHER" id="PTHR11802:SF408">
    <property type="entry name" value="CARBOXYPEPTIDASE"/>
    <property type="match status" value="1"/>
</dbReference>
<evidence type="ECO:0000256" key="2">
    <source>
        <dbReference type="ARBA" id="ARBA00009431"/>
    </source>
</evidence>
<dbReference type="Gene3D" id="3.40.50.1820">
    <property type="entry name" value="alpha/beta hydrolase"/>
    <property type="match status" value="1"/>
</dbReference>
<proteinExistence type="inferred from homology"/>
<evidence type="ECO:0000256" key="7">
    <source>
        <dbReference type="ARBA" id="ARBA00022801"/>
    </source>
</evidence>
<comment type="similarity">
    <text evidence="2 10">Belongs to the peptidase S10 family.</text>
</comment>
<sequence length="485" mass="54827">MAYKKLVFFLYLSFLISHINGKTQTQRLSSIYKSGKMKNRIGRSHYNNFEEAQVYSQEGLKENDLIEGLPGQPPVRFKQYGGYVSVNQTAGRAFYYYLAEAETSQNSSPLLLWLNGGPGCSSFGYGAMQELGPFRVHSDGKTLYRNPFSWNQGANVVFLESPAGVGFSYSNTSADLESNGDRRTAIDNYNFLVNWLERFPEYKERDFYIAGESYAGHYAPQLAHTILYHNRYSTIVNLKGIIIGNGFMSLETDVKGMYQFLGSHAIVSDEITDRIMKYCYSSTTIQQHECHEAVQQANSLANAVNNYNIYAPTCFNHSLTQNPNKPSMLHMDPCTDDYVVAYLNRPQVQKALHANLTNIPYPWRLCSNVELDYWQDMPRTVLPLLKELMAYGLRIWLYSGDVDGNVPVTSTKNTIKELKLPIKTPWRAWYVGGEVGGYTQIYEGELTFATIRGAGHEVPSYQPARALSLINSFLAGIELPYSSTD</sequence>
<keyword evidence="8" id="KW-1015">Disulfide bond</keyword>
<keyword evidence="6 10" id="KW-0732">Signal</keyword>
<organism evidence="11 12">
    <name type="scientific">Salvia divinorum</name>
    <name type="common">Maria pastora</name>
    <name type="synonym">Diviner's sage</name>
    <dbReference type="NCBI Taxonomy" id="28513"/>
    <lineage>
        <taxon>Eukaryota</taxon>
        <taxon>Viridiplantae</taxon>
        <taxon>Streptophyta</taxon>
        <taxon>Embryophyta</taxon>
        <taxon>Tracheophyta</taxon>
        <taxon>Spermatophyta</taxon>
        <taxon>Magnoliopsida</taxon>
        <taxon>eudicotyledons</taxon>
        <taxon>Gunneridae</taxon>
        <taxon>Pentapetalae</taxon>
        <taxon>asterids</taxon>
        <taxon>lamiids</taxon>
        <taxon>Lamiales</taxon>
        <taxon>Lamiaceae</taxon>
        <taxon>Nepetoideae</taxon>
        <taxon>Mentheae</taxon>
        <taxon>Salviinae</taxon>
        <taxon>Salvia</taxon>
        <taxon>Salvia subgen. Calosphace</taxon>
    </lineage>
</organism>
<keyword evidence="7 10" id="KW-0378">Hydrolase</keyword>
<dbReference type="SUPFAM" id="SSF53474">
    <property type="entry name" value="alpha/beta-Hydrolases"/>
    <property type="match status" value="1"/>
</dbReference>
<dbReference type="EMBL" id="JBEAFC010000008">
    <property type="protein sequence ID" value="KAL1545232.1"/>
    <property type="molecule type" value="Genomic_DNA"/>
</dbReference>
<evidence type="ECO:0000313" key="11">
    <source>
        <dbReference type="EMBL" id="KAL1545232.1"/>
    </source>
</evidence>
<dbReference type="PRINTS" id="PR00724">
    <property type="entry name" value="CRBOXYPTASEC"/>
</dbReference>
<protein>
    <recommendedName>
        <fullName evidence="10">Carboxypeptidase</fullName>
        <ecNumber evidence="10">3.4.16.-</ecNumber>
    </recommendedName>
</protein>
<keyword evidence="4 10" id="KW-0121">Carboxypeptidase</keyword>
<evidence type="ECO:0000256" key="3">
    <source>
        <dbReference type="ARBA" id="ARBA00022525"/>
    </source>
</evidence>
<feature type="signal peptide" evidence="10">
    <location>
        <begin position="1"/>
        <end position="21"/>
    </location>
</feature>
<dbReference type="Pfam" id="PF00450">
    <property type="entry name" value="Peptidase_S10"/>
    <property type="match status" value="1"/>
</dbReference>
<reference evidence="11 12" key="1">
    <citation type="submission" date="2024-06" db="EMBL/GenBank/DDBJ databases">
        <title>A chromosome level genome sequence of Diviner's sage (Salvia divinorum).</title>
        <authorList>
            <person name="Ford S.A."/>
            <person name="Ro D.-K."/>
            <person name="Ness R.W."/>
            <person name="Phillips M.A."/>
        </authorList>
    </citation>
    <scope>NUCLEOTIDE SEQUENCE [LARGE SCALE GENOMIC DNA]</scope>
    <source>
        <strain evidence="11">SAF-2024a</strain>
        <tissue evidence="11">Leaf</tissue>
    </source>
</reference>
<keyword evidence="3" id="KW-0964">Secreted</keyword>